<dbReference type="EnsemblMetazoa" id="LLOJ005905-RA">
    <property type="protein sequence ID" value="LLOJ005905-PA"/>
    <property type="gene ID" value="LLOJ005905"/>
</dbReference>
<dbReference type="PROSITE" id="PS50222">
    <property type="entry name" value="EF_HAND_2"/>
    <property type="match status" value="1"/>
</dbReference>
<dbReference type="EMBL" id="AJWK01018891">
    <property type="status" value="NOT_ANNOTATED_CDS"/>
    <property type="molecule type" value="Genomic_DNA"/>
</dbReference>
<protein>
    <recommendedName>
        <fullName evidence="2">EF-hand domain-containing protein</fullName>
    </recommendedName>
</protein>
<keyword evidence="4" id="KW-1185">Reference proteome</keyword>
<accession>A0A1B0CML7</accession>
<evidence type="ECO:0000256" key="1">
    <source>
        <dbReference type="ARBA" id="ARBA00022837"/>
    </source>
</evidence>
<dbReference type="Pfam" id="PF13202">
    <property type="entry name" value="EF-hand_5"/>
    <property type="match status" value="3"/>
</dbReference>
<evidence type="ECO:0000259" key="2">
    <source>
        <dbReference type="PROSITE" id="PS50222"/>
    </source>
</evidence>
<dbReference type="VEuPathDB" id="VectorBase:LLOJ005905"/>
<dbReference type="EMBL" id="AJWK01018890">
    <property type="status" value="NOT_ANNOTATED_CDS"/>
    <property type="molecule type" value="Genomic_DNA"/>
</dbReference>
<dbReference type="PROSITE" id="PS00018">
    <property type="entry name" value="EF_HAND_1"/>
    <property type="match status" value="3"/>
</dbReference>
<reference evidence="3" key="1">
    <citation type="submission" date="2020-05" db="UniProtKB">
        <authorList>
            <consortium name="EnsemblMetazoa"/>
        </authorList>
    </citation>
    <scope>IDENTIFICATION</scope>
    <source>
        <strain evidence="3">Jacobina</strain>
    </source>
</reference>
<dbReference type="PANTHER" id="PTHR10827">
    <property type="entry name" value="RETICULOCALBIN"/>
    <property type="match status" value="1"/>
</dbReference>
<dbReference type="InterPro" id="IPR011992">
    <property type="entry name" value="EF-hand-dom_pair"/>
</dbReference>
<dbReference type="SMART" id="SM00054">
    <property type="entry name" value="EFh"/>
    <property type="match status" value="3"/>
</dbReference>
<dbReference type="GO" id="GO:0005509">
    <property type="term" value="F:calcium ion binding"/>
    <property type="evidence" value="ECO:0007669"/>
    <property type="project" value="InterPro"/>
</dbReference>
<dbReference type="AlphaFoldDB" id="A0A1B0CML7"/>
<dbReference type="PANTHER" id="PTHR10827:SF52">
    <property type="entry name" value="IP16409P"/>
    <property type="match status" value="1"/>
</dbReference>
<feature type="domain" description="EF-hand" evidence="2">
    <location>
        <begin position="73"/>
        <end position="108"/>
    </location>
</feature>
<evidence type="ECO:0000313" key="3">
    <source>
        <dbReference type="EnsemblMetazoa" id="LLOJ005905-PA"/>
    </source>
</evidence>
<proteinExistence type="predicted"/>
<dbReference type="VEuPathDB" id="VectorBase:LLONM1_002842"/>
<organism evidence="3 4">
    <name type="scientific">Lutzomyia longipalpis</name>
    <name type="common">Sand fly</name>
    <dbReference type="NCBI Taxonomy" id="7200"/>
    <lineage>
        <taxon>Eukaryota</taxon>
        <taxon>Metazoa</taxon>
        <taxon>Ecdysozoa</taxon>
        <taxon>Arthropoda</taxon>
        <taxon>Hexapoda</taxon>
        <taxon>Insecta</taxon>
        <taxon>Pterygota</taxon>
        <taxon>Neoptera</taxon>
        <taxon>Endopterygota</taxon>
        <taxon>Diptera</taxon>
        <taxon>Nematocera</taxon>
        <taxon>Psychodoidea</taxon>
        <taxon>Psychodidae</taxon>
        <taxon>Lutzomyia</taxon>
        <taxon>Lutzomyia</taxon>
    </lineage>
</organism>
<sequence length="258" mass="29405">MCGRQPSQGDTQKKARMAYSWDNRVDFVVRFMYDIDNNGFLDDNDFQCMAVRAAVIEGKGNVNDGRLGEYRHIMKSLWEEISDLADDGKDGKISTEEFKGAVKKTCVGKPYDGFPQAMKAFIEANFKMIDLNSDGVINLEEYRYNCITRIAVDDIKVVDEAYNRLLNAMKAFIEANFKMIDLNSDGVINLEEYRYNCITRIAVDDIKVVDEAYNRLLNDDDRKRGGLTLARYQELYSHYLGGTDEKNPGVTLFGPLTN</sequence>
<name>A0A1B0CML7_LUTLO</name>
<evidence type="ECO:0000313" key="4">
    <source>
        <dbReference type="Proteomes" id="UP000092461"/>
    </source>
</evidence>
<dbReference type="GO" id="GO:0005783">
    <property type="term" value="C:endoplasmic reticulum"/>
    <property type="evidence" value="ECO:0007669"/>
    <property type="project" value="TreeGrafter"/>
</dbReference>
<dbReference type="EMBL" id="AJWK01018894">
    <property type="status" value="NOT_ANNOTATED_CDS"/>
    <property type="molecule type" value="Genomic_DNA"/>
</dbReference>
<dbReference type="EMBL" id="AJWK01018895">
    <property type="status" value="NOT_ANNOTATED_CDS"/>
    <property type="molecule type" value="Genomic_DNA"/>
</dbReference>
<keyword evidence="1" id="KW-0106">Calcium</keyword>
<dbReference type="Gene3D" id="1.10.238.10">
    <property type="entry name" value="EF-hand"/>
    <property type="match status" value="2"/>
</dbReference>
<dbReference type="InterPro" id="IPR018247">
    <property type="entry name" value="EF_Hand_1_Ca_BS"/>
</dbReference>
<dbReference type="Proteomes" id="UP000092461">
    <property type="component" value="Unassembled WGS sequence"/>
</dbReference>
<dbReference type="EMBL" id="AJWK01018892">
    <property type="status" value="NOT_ANNOTATED_CDS"/>
    <property type="molecule type" value="Genomic_DNA"/>
</dbReference>
<dbReference type="InterPro" id="IPR002048">
    <property type="entry name" value="EF_hand_dom"/>
</dbReference>
<dbReference type="EMBL" id="AJWK01018893">
    <property type="status" value="NOT_ANNOTATED_CDS"/>
    <property type="molecule type" value="Genomic_DNA"/>
</dbReference>
<dbReference type="SUPFAM" id="SSF47473">
    <property type="entry name" value="EF-hand"/>
    <property type="match status" value="2"/>
</dbReference>